<reference evidence="2 3" key="1">
    <citation type="submission" date="2016-03" db="EMBL/GenBank/DDBJ databases">
        <title>Whole genome sequencing of Grifola frondosa 9006-11.</title>
        <authorList>
            <person name="Min B."/>
            <person name="Park H."/>
            <person name="Kim J.-G."/>
            <person name="Cho H."/>
            <person name="Oh Y.-L."/>
            <person name="Kong W.-S."/>
            <person name="Choi I.-G."/>
        </authorList>
    </citation>
    <scope>NUCLEOTIDE SEQUENCE [LARGE SCALE GENOMIC DNA]</scope>
    <source>
        <strain evidence="2 3">9006-11</strain>
    </source>
</reference>
<evidence type="ECO:0000313" key="2">
    <source>
        <dbReference type="EMBL" id="OBZ69382.1"/>
    </source>
</evidence>
<comment type="caution">
    <text evidence="2">The sequence shown here is derived from an EMBL/GenBank/DDBJ whole genome shotgun (WGS) entry which is preliminary data.</text>
</comment>
<feature type="region of interest" description="Disordered" evidence="1">
    <location>
        <begin position="26"/>
        <end position="47"/>
    </location>
</feature>
<protein>
    <submittedName>
        <fullName evidence="2">Uncharacterized protein</fullName>
    </submittedName>
</protein>
<proteinExistence type="predicted"/>
<dbReference type="Proteomes" id="UP000092993">
    <property type="component" value="Unassembled WGS sequence"/>
</dbReference>
<evidence type="ECO:0000256" key="1">
    <source>
        <dbReference type="SAM" id="MobiDB-lite"/>
    </source>
</evidence>
<dbReference type="EMBL" id="LUGG01000017">
    <property type="protein sequence ID" value="OBZ69382.1"/>
    <property type="molecule type" value="Genomic_DNA"/>
</dbReference>
<sequence length="116" mass="13136">MWFHFLRHKFANHLLVCPSIRFWRDGSSRSHQDPYAPPQTTEADEESLRTRLRGANLSTKGHHAKLAIITAIGDHYDGRNAPGSGPVILSEKITRRPPASKRTFSIIADMALRFQC</sequence>
<name>A0A1C7LXJ5_GRIFR</name>
<keyword evidence="3" id="KW-1185">Reference proteome</keyword>
<accession>A0A1C7LXJ5</accession>
<evidence type="ECO:0000313" key="3">
    <source>
        <dbReference type="Proteomes" id="UP000092993"/>
    </source>
</evidence>
<organism evidence="2 3">
    <name type="scientific">Grifola frondosa</name>
    <name type="common">Maitake</name>
    <name type="synonym">Polyporus frondosus</name>
    <dbReference type="NCBI Taxonomy" id="5627"/>
    <lineage>
        <taxon>Eukaryota</taxon>
        <taxon>Fungi</taxon>
        <taxon>Dikarya</taxon>
        <taxon>Basidiomycota</taxon>
        <taxon>Agaricomycotina</taxon>
        <taxon>Agaricomycetes</taxon>
        <taxon>Polyporales</taxon>
        <taxon>Grifolaceae</taxon>
        <taxon>Grifola</taxon>
    </lineage>
</organism>
<gene>
    <name evidence="2" type="ORF">A0H81_10619</name>
</gene>
<dbReference type="AlphaFoldDB" id="A0A1C7LXJ5"/>